<feature type="domain" description="Endonuclease/exonuclease/phosphatase" evidence="9">
    <location>
        <begin position="7"/>
        <end position="252"/>
    </location>
</feature>
<evidence type="ECO:0000259" key="9">
    <source>
        <dbReference type="Pfam" id="PF03372"/>
    </source>
</evidence>
<evidence type="ECO:0000256" key="2">
    <source>
        <dbReference type="ARBA" id="ARBA00007092"/>
    </source>
</evidence>
<dbReference type="InterPro" id="IPR004808">
    <property type="entry name" value="AP_endonuc_1"/>
</dbReference>
<dbReference type="InterPro" id="IPR005135">
    <property type="entry name" value="Endo/exonuclease/phosphatase"/>
</dbReference>
<feature type="binding site" evidence="7">
    <location>
        <position position="150"/>
    </location>
    <ligand>
        <name>Mg(2+)</name>
        <dbReference type="ChEBI" id="CHEBI:18420"/>
        <label>1</label>
    </ligand>
</feature>
<feature type="active site" description="Proton donor/acceptor" evidence="6">
    <location>
        <position position="150"/>
    </location>
</feature>
<feature type="site" description="Important for catalytic activity" evidence="8">
    <location>
        <position position="222"/>
    </location>
</feature>
<dbReference type="Pfam" id="PF03372">
    <property type="entry name" value="Exo_endo_phos"/>
    <property type="match status" value="1"/>
</dbReference>
<evidence type="ECO:0000256" key="1">
    <source>
        <dbReference type="ARBA" id="ARBA00001936"/>
    </source>
</evidence>
<feature type="site" description="Interaction with DNA substrate" evidence="8">
    <location>
        <position position="252"/>
    </location>
</feature>
<dbReference type="InterPro" id="IPR020848">
    <property type="entry name" value="AP_endonuclease_F1_CS"/>
</dbReference>
<dbReference type="PANTHER" id="PTHR43250">
    <property type="entry name" value="EXODEOXYRIBONUCLEASE III"/>
    <property type="match status" value="1"/>
</dbReference>
<dbReference type="PANTHER" id="PTHR43250:SF2">
    <property type="entry name" value="EXODEOXYRIBONUCLEASE III"/>
    <property type="match status" value="1"/>
</dbReference>
<dbReference type="PROSITE" id="PS51435">
    <property type="entry name" value="AP_NUCLEASE_F1_4"/>
    <property type="match status" value="1"/>
</dbReference>
<keyword evidence="5 7" id="KW-0460">Magnesium</keyword>
<keyword evidence="7" id="KW-0464">Manganese</keyword>
<evidence type="ECO:0000256" key="4">
    <source>
        <dbReference type="ARBA" id="ARBA00022801"/>
    </source>
</evidence>
<dbReference type="Gene3D" id="3.60.10.10">
    <property type="entry name" value="Endonuclease/exonuclease/phosphatase"/>
    <property type="match status" value="1"/>
</dbReference>
<feature type="active site" description="Proton acceptor" evidence="6">
    <location>
        <position position="252"/>
    </location>
</feature>
<evidence type="ECO:0000256" key="3">
    <source>
        <dbReference type="ARBA" id="ARBA00022723"/>
    </source>
</evidence>
<dbReference type="SUPFAM" id="SSF56219">
    <property type="entry name" value="DNase I-like"/>
    <property type="match status" value="1"/>
</dbReference>
<sequence length="261" mass="29473">MALFSVATFNVNSVRSRLPVLERWLSANPVDVLALQETKVVDDDFPLPFFSDRGYHVAFRGQKAYSGVALASRLPFDDVFHGFGDGLEPDDGPRLIGARWGAMTVVNTYVPQGKSLDHPDFEYKKRFLRRLATLFDRETSRGAQNLWVGDLNVAPTESDVTNASTKGDHVCFHASIREAFAAVVDGRFVDVFRKHRPGEGEFSFWDYRVKNALGRNIGWRIDHILASADLADTSVDAFVDREPRSWERPSDHTVVVARFRR</sequence>
<comment type="cofactor">
    <cofactor evidence="1">
        <name>Mn(2+)</name>
        <dbReference type="ChEBI" id="CHEBI:29035"/>
    </cofactor>
</comment>
<feature type="binding site" evidence="7">
    <location>
        <position position="37"/>
    </location>
    <ligand>
        <name>Mg(2+)</name>
        <dbReference type="ChEBI" id="CHEBI:18420"/>
        <label>1</label>
    </ligand>
</feature>
<evidence type="ECO:0000256" key="7">
    <source>
        <dbReference type="PIRSR" id="PIRSR604808-2"/>
    </source>
</evidence>
<dbReference type="GO" id="GO:0004519">
    <property type="term" value="F:endonuclease activity"/>
    <property type="evidence" value="ECO:0007669"/>
    <property type="project" value="InterPro"/>
</dbReference>
<dbReference type="KEGG" id="aram:KAR29_13750"/>
<dbReference type="RefSeq" id="WP_274373569.1">
    <property type="nucleotide sequence ID" value="NZ_CP072943.1"/>
</dbReference>
<dbReference type="InterPro" id="IPR037493">
    <property type="entry name" value="ExoIII-like"/>
</dbReference>
<dbReference type="NCBIfam" id="TIGR00195">
    <property type="entry name" value="exoDNase_III"/>
    <property type="match status" value="1"/>
</dbReference>
<evidence type="ECO:0000313" key="11">
    <source>
        <dbReference type="Proteomes" id="UP000671879"/>
    </source>
</evidence>
<evidence type="ECO:0000256" key="8">
    <source>
        <dbReference type="PIRSR" id="PIRSR604808-3"/>
    </source>
</evidence>
<comment type="similarity">
    <text evidence="2">Belongs to the DNA repair enzymes AP/ExoA family.</text>
</comment>
<dbReference type="GO" id="GO:0008311">
    <property type="term" value="F:double-stranded DNA 3'-5' DNA exonuclease activity"/>
    <property type="evidence" value="ECO:0007669"/>
    <property type="project" value="UniProtKB-EC"/>
</dbReference>
<organism evidence="10 11">
    <name type="scientific">Aminithiophilus ramosus</name>
    <dbReference type="NCBI Taxonomy" id="3029084"/>
    <lineage>
        <taxon>Bacteria</taxon>
        <taxon>Thermotogati</taxon>
        <taxon>Synergistota</taxon>
        <taxon>Synergistia</taxon>
        <taxon>Synergistales</taxon>
        <taxon>Aminithiophilaceae</taxon>
        <taxon>Aminithiophilus</taxon>
    </lineage>
</organism>
<dbReference type="GO" id="GO:0006281">
    <property type="term" value="P:DNA repair"/>
    <property type="evidence" value="ECO:0007669"/>
    <property type="project" value="InterPro"/>
</dbReference>
<name>A0A9Q7A7Y1_9BACT</name>
<keyword evidence="3 7" id="KW-0479">Metal-binding</keyword>
<proteinExistence type="inferred from homology"/>
<dbReference type="PROSITE" id="PS00728">
    <property type="entry name" value="AP_NUCLEASE_F1_3"/>
    <property type="match status" value="1"/>
</dbReference>
<feature type="active site" evidence="6">
    <location>
        <position position="109"/>
    </location>
</feature>
<dbReference type="AlphaFoldDB" id="A0A9Q7A7Y1"/>
<dbReference type="GO" id="GO:0046872">
    <property type="term" value="F:metal ion binding"/>
    <property type="evidence" value="ECO:0007669"/>
    <property type="project" value="UniProtKB-KW"/>
</dbReference>
<feature type="site" description="Transition state stabilizer" evidence="8">
    <location>
        <position position="152"/>
    </location>
</feature>
<dbReference type="CDD" id="cd09086">
    <property type="entry name" value="ExoIII-like_AP-endo"/>
    <property type="match status" value="1"/>
</dbReference>
<evidence type="ECO:0000313" key="10">
    <source>
        <dbReference type="EMBL" id="QTX32341.1"/>
    </source>
</evidence>
<dbReference type="GO" id="GO:0003677">
    <property type="term" value="F:DNA binding"/>
    <property type="evidence" value="ECO:0007669"/>
    <property type="project" value="InterPro"/>
</dbReference>
<dbReference type="InterPro" id="IPR036691">
    <property type="entry name" value="Endo/exonu/phosph_ase_sf"/>
</dbReference>
<feature type="binding site" evidence="7">
    <location>
        <position position="251"/>
    </location>
    <ligand>
        <name>Mg(2+)</name>
        <dbReference type="ChEBI" id="CHEBI:18420"/>
        <label>1</label>
    </ligand>
</feature>
<evidence type="ECO:0000256" key="6">
    <source>
        <dbReference type="PIRSR" id="PIRSR604808-1"/>
    </source>
</evidence>
<protein>
    <submittedName>
        <fullName evidence="10">Exodeoxyribonuclease III</fullName>
        <ecNumber evidence="10">3.1.11.2</ecNumber>
    </submittedName>
</protein>
<feature type="binding site" evidence="7">
    <location>
        <position position="252"/>
    </location>
    <ligand>
        <name>Mg(2+)</name>
        <dbReference type="ChEBI" id="CHEBI:18420"/>
        <label>1</label>
    </ligand>
</feature>
<feature type="binding site" evidence="7">
    <location>
        <position position="10"/>
    </location>
    <ligand>
        <name>Mg(2+)</name>
        <dbReference type="ChEBI" id="CHEBI:18420"/>
        <label>1</label>
    </ligand>
</feature>
<comment type="cofactor">
    <cofactor evidence="7">
        <name>Mg(2+)</name>
        <dbReference type="ChEBI" id="CHEBI:18420"/>
    </cofactor>
    <cofactor evidence="7">
        <name>Mn(2+)</name>
        <dbReference type="ChEBI" id="CHEBI:29035"/>
    </cofactor>
    <text evidence="7">Probably binds two magnesium or manganese ions per subunit.</text>
</comment>
<dbReference type="EMBL" id="CP072943">
    <property type="protein sequence ID" value="QTX32341.1"/>
    <property type="molecule type" value="Genomic_DNA"/>
</dbReference>
<accession>A0A9Q7A7Y1</accession>
<feature type="binding site" evidence="7">
    <location>
        <position position="152"/>
    </location>
    <ligand>
        <name>Mg(2+)</name>
        <dbReference type="ChEBI" id="CHEBI:18420"/>
        <label>1</label>
    </ligand>
</feature>
<reference evidence="11" key="1">
    <citation type="submission" date="2021-04" db="EMBL/GenBank/DDBJ databases">
        <title>A novel Synergistetes isolate from a pyrite-forming mixed culture.</title>
        <authorList>
            <person name="Bunk B."/>
            <person name="Sproer C."/>
            <person name="Spring S."/>
            <person name="Pester M."/>
        </authorList>
    </citation>
    <scope>NUCLEOTIDE SEQUENCE [LARGE SCALE GENOMIC DNA]</scope>
    <source>
        <strain evidence="11">J.5.4.2-T.3.5.2</strain>
    </source>
</reference>
<keyword evidence="11" id="KW-1185">Reference proteome</keyword>
<dbReference type="NCBIfam" id="TIGR00633">
    <property type="entry name" value="xth"/>
    <property type="match status" value="1"/>
</dbReference>
<dbReference type="EC" id="3.1.11.2" evidence="10"/>
<dbReference type="Proteomes" id="UP000671879">
    <property type="component" value="Chromosome"/>
</dbReference>
<gene>
    <name evidence="10" type="primary">xth</name>
    <name evidence="10" type="ORF">KAR29_13750</name>
</gene>
<keyword evidence="4 10" id="KW-0378">Hydrolase</keyword>
<evidence type="ECO:0000256" key="5">
    <source>
        <dbReference type="ARBA" id="ARBA00022842"/>
    </source>
</evidence>